<keyword evidence="12 14" id="KW-0627">Porphyrin biosynthesis</keyword>
<feature type="binding site" evidence="15">
    <location>
        <position position="218"/>
    </location>
    <ligand>
        <name>S-adenosyl-L-methionine</name>
        <dbReference type="ChEBI" id="CHEBI:59789"/>
        <label>2</label>
    </ligand>
</feature>
<dbReference type="Gene3D" id="3.20.20.70">
    <property type="entry name" value="Aldolase class I"/>
    <property type="match status" value="1"/>
</dbReference>
<comment type="subcellular location">
    <subcellularLocation>
        <location evidence="1 14">Cytoplasm</location>
    </subcellularLocation>
</comment>
<evidence type="ECO:0000256" key="7">
    <source>
        <dbReference type="ARBA" id="ARBA00022691"/>
    </source>
</evidence>
<feature type="binding site" evidence="16">
    <location>
        <position position="79"/>
    </location>
    <ligand>
        <name>[4Fe-4S] cluster</name>
        <dbReference type="ChEBI" id="CHEBI:49883"/>
        <note>4Fe-4S-S-AdoMet</note>
    </ligand>
</feature>
<dbReference type="EC" id="1.3.98.3" evidence="14"/>
<comment type="catalytic activity">
    <reaction evidence="13 14">
        <text>coproporphyrinogen III + 2 S-adenosyl-L-methionine = protoporphyrinogen IX + 2 5'-deoxyadenosine + 2 L-methionine + 2 CO2</text>
        <dbReference type="Rhea" id="RHEA:15425"/>
        <dbReference type="ChEBI" id="CHEBI:16526"/>
        <dbReference type="ChEBI" id="CHEBI:17319"/>
        <dbReference type="ChEBI" id="CHEBI:57307"/>
        <dbReference type="ChEBI" id="CHEBI:57309"/>
        <dbReference type="ChEBI" id="CHEBI:57844"/>
        <dbReference type="ChEBI" id="CHEBI:59789"/>
        <dbReference type="EC" id="1.3.98.3"/>
    </reaction>
</comment>
<evidence type="ECO:0000256" key="6">
    <source>
        <dbReference type="ARBA" id="ARBA00022490"/>
    </source>
</evidence>
<dbReference type="Gene3D" id="1.10.10.920">
    <property type="match status" value="1"/>
</dbReference>
<evidence type="ECO:0000256" key="5">
    <source>
        <dbReference type="ARBA" id="ARBA00022485"/>
    </source>
</evidence>
<organism evidence="18 19">
    <name type="scientific">Sphingomonas aquatilis</name>
    <dbReference type="NCBI Taxonomy" id="93063"/>
    <lineage>
        <taxon>Bacteria</taxon>
        <taxon>Pseudomonadati</taxon>
        <taxon>Pseudomonadota</taxon>
        <taxon>Alphaproteobacteria</taxon>
        <taxon>Sphingomonadales</taxon>
        <taxon>Sphingomonadaceae</taxon>
        <taxon>Sphingomonas</taxon>
    </lineage>
</organism>
<dbReference type="GO" id="GO:0005737">
    <property type="term" value="C:cytoplasm"/>
    <property type="evidence" value="ECO:0007669"/>
    <property type="project" value="UniProtKB-SubCell"/>
</dbReference>
<comment type="pathway">
    <text evidence="2 14">Porphyrin-containing compound metabolism; protoporphyrin-IX biosynthesis; protoporphyrinogen-IX from coproporphyrinogen-III (AdoMet route): step 1/1.</text>
</comment>
<dbReference type="RefSeq" id="WP_307724545.1">
    <property type="nucleotide sequence ID" value="NZ_JACIDB010000011.1"/>
</dbReference>
<dbReference type="GO" id="GO:0051539">
    <property type="term" value="F:4 iron, 4 sulfur cluster binding"/>
    <property type="evidence" value="ECO:0007669"/>
    <property type="project" value="UniProtKB-KW"/>
</dbReference>
<comment type="cofactor">
    <cofactor evidence="14 16">
        <name>[4Fe-4S] cluster</name>
        <dbReference type="ChEBI" id="CHEBI:49883"/>
    </cofactor>
    <text evidence="14 16">Binds 1 [4Fe-4S] cluster. The cluster is coordinated with 3 cysteines and an exchangeable S-adenosyl-L-methionine.</text>
</comment>
<comment type="subunit">
    <text evidence="4">Monomer.</text>
</comment>
<evidence type="ECO:0000256" key="2">
    <source>
        <dbReference type="ARBA" id="ARBA00004785"/>
    </source>
</evidence>
<keyword evidence="10 14" id="KW-0408">Iron</keyword>
<comment type="caution">
    <text evidence="18">The sequence shown here is derived from an EMBL/GenBank/DDBJ whole genome shotgun (WGS) entry which is preliminary data.</text>
</comment>
<feature type="binding site" evidence="15">
    <location>
        <position position="121"/>
    </location>
    <ligand>
        <name>S-adenosyl-L-methionine</name>
        <dbReference type="ChEBI" id="CHEBI:59789"/>
        <label>1</label>
    </ligand>
</feature>
<dbReference type="Pfam" id="PF04055">
    <property type="entry name" value="Radical_SAM"/>
    <property type="match status" value="1"/>
</dbReference>
<keyword evidence="9 14" id="KW-0560">Oxidoreductase</keyword>
<dbReference type="SFLD" id="SFLDG01065">
    <property type="entry name" value="anaerobic_coproporphyrinogen-I"/>
    <property type="match status" value="1"/>
</dbReference>
<evidence type="ECO:0000256" key="13">
    <source>
        <dbReference type="ARBA" id="ARBA00048321"/>
    </source>
</evidence>
<feature type="binding site" evidence="15">
    <location>
        <position position="193"/>
    </location>
    <ligand>
        <name>S-adenosyl-L-methionine</name>
        <dbReference type="ChEBI" id="CHEBI:59789"/>
        <label>2</label>
    </ligand>
</feature>
<dbReference type="InterPro" id="IPR004558">
    <property type="entry name" value="Coprogen_oxidase_HemN"/>
</dbReference>
<feature type="binding site" evidence="15">
    <location>
        <position position="338"/>
    </location>
    <ligand>
        <name>S-adenosyl-L-methionine</name>
        <dbReference type="ChEBI" id="CHEBI:59789"/>
        <label>1</label>
    </ligand>
</feature>
<dbReference type="InterPro" id="IPR034505">
    <property type="entry name" value="Coproporphyrinogen-III_oxidase"/>
</dbReference>
<feature type="binding site" evidence="15">
    <location>
        <position position="181"/>
    </location>
    <ligand>
        <name>S-adenosyl-L-methionine</name>
        <dbReference type="ChEBI" id="CHEBI:59789"/>
        <label>2</label>
    </ligand>
</feature>
<keyword evidence="7 14" id="KW-0949">S-adenosyl-L-methionine</keyword>
<evidence type="ECO:0000256" key="15">
    <source>
        <dbReference type="PIRSR" id="PIRSR000167-1"/>
    </source>
</evidence>
<dbReference type="SUPFAM" id="SSF102114">
    <property type="entry name" value="Radical SAM enzymes"/>
    <property type="match status" value="1"/>
</dbReference>
<gene>
    <name evidence="18" type="ORF">GGR47_003368</name>
</gene>
<dbReference type="NCBIfam" id="TIGR00538">
    <property type="entry name" value="hemN"/>
    <property type="match status" value="1"/>
</dbReference>
<dbReference type="GO" id="GO:0006782">
    <property type="term" value="P:protoporphyrinogen IX biosynthetic process"/>
    <property type="evidence" value="ECO:0007669"/>
    <property type="project" value="TreeGrafter"/>
</dbReference>
<keyword evidence="5 14" id="KW-0004">4Fe-4S</keyword>
<evidence type="ECO:0000256" key="11">
    <source>
        <dbReference type="ARBA" id="ARBA00023014"/>
    </source>
</evidence>
<evidence type="ECO:0000256" key="14">
    <source>
        <dbReference type="PIRNR" id="PIRNR000167"/>
    </source>
</evidence>
<feature type="binding site" evidence="15">
    <location>
        <position position="154"/>
    </location>
    <ligand>
        <name>S-adenosyl-L-methionine</name>
        <dbReference type="ChEBI" id="CHEBI:59789"/>
        <label>1</label>
    </ligand>
</feature>
<keyword evidence="19" id="KW-1185">Reference proteome</keyword>
<dbReference type="EMBL" id="JACIDB010000011">
    <property type="protein sequence ID" value="MBB3877100.1"/>
    <property type="molecule type" value="Genomic_DNA"/>
</dbReference>
<sequence length="463" mass="50076">MTIVKAQANVAGHRTLMTAYHADLAALSVPRYTSYPTAVSFSGKVGASEQRQALGALADDAKLSLYLHVPFCETICWYCGCNTGAVGRASRVTRYVEALLSEIETVAQLVRGCVTHVHFGGGSPNALPAAEFSRICAALQRSFRVDPAAEWAAELDPRSLDADYARTLAGCGITRASLGAQTFSLRIQQQINRVQPFREVALRAAELRAAGVAAINLDLMYGLPGQTLDDIACTLARTRLLAPSRVAMFGYAHMPRMLPRQRMIDDTLLPNAHARFTQSLLAHEMLEEQGFATIGFDHYARPDDPLAEAAAAGRLRRNFQGFTDDDADALIGLGASAISQVGNVIVQNGKHLGRYVEMVNSGGLAGVKGVTLQPTDRARGWVIERLLCDGQVDLDIAHRTFGIRGLLDRRAHDRLEDLVLRGLVTISGATLALTPEGKPYARLVASAFDEHSALNVQRFSRAV</sequence>
<evidence type="ECO:0000256" key="8">
    <source>
        <dbReference type="ARBA" id="ARBA00022723"/>
    </source>
</evidence>
<dbReference type="PIRSF" id="PIRSF000167">
    <property type="entry name" value="HemN"/>
    <property type="match status" value="1"/>
</dbReference>
<dbReference type="InterPro" id="IPR058240">
    <property type="entry name" value="rSAM_sf"/>
</dbReference>
<evidence type="ECO:0000313" key="19">
    <source>
        <dbReference type="Proteomes" id="UP000528945"/>
    </source>
</evidence>
<dbReference type="PANTHER" id="PTHR13932:SF6">
    <property type="entry name" value="OXYGEN-INDEPENDENT COPROPORPHYRINOGEN III OXIDASE"/>
    <property type="match status" value="1"/>
</dbReference>
<evidence type="ECO:0000256" key="10">
    <source>
        <dbReference type="ARBA" id="ARBA00023004"/>
    </source>
</evidence>
<evidence type="ECO:0000313" key="18">
    <source>
        <dbReference type="EMBL" id="MBB3877100.1"/>
    </source>
</evidence>
<feature type="domain" description="Radical SAM core" evidence="17">
    <location>
        <begin position="57"/>
        <end position="292"/>
    </location>
</feature>
<keyword evidence="6 14" id="KW-0963">Cytoplasm</keyword>
<dbReference type="InterPro" id="IPR007197">
    <property type="entry name" value="rSAM"/>
</dbReference>
<dbReference type="InterPro" id="IPR013785">
    <property type="entry name" value="Aldolase_TIM"/>
</dbReference>
<evidence type="ECO:0000256" key="16">
    <source>
        <dbReference type="PIRSR" id="PIRSR000167-2"/>
    </source>
</evidence>
<evidence type="ECO:0000259" key="17">
    <source>
        <dbReference type="PROSITE" id="PS51918"/>
    </source>
</evidence>
<evidence type="ECO:0000256" key="3">
    <source>
        <dbReference type="ARBA" id="ARBA00005493"/>
    </source>
</evidence>
<dbReference type="SFLD" id="SFLDS00029">
    <property type="entry name" value="Radical_SAM"/>
    <property type="match status" value="1"/>
</dbReference>
<reference evidence="18 19" key="1">
    <citation type="submission" date="2020-08" db="EMBL/GenBank/DDBJ databases">
        <title>Genomic Encyclopedia of Type Strains, Phase IV (KMG-IV): sequencing the most valuable type-strain genomes for metagenomic binning, comparative biology and taxonomic classification.</title>
        <authorList>
            <person name="Goeker M."/>
        </authorList>
    </citation>
    <scope>NUCLEOTIDE SEQUENCE [LARGE SCALE GENOMIC DNA]</scope>
    <source>
        <strain evidence="18 19">DSM 15581</strain>
    </source>
</reference>
<evidence type="ECO:0000256" key="4">
    <source>
        <dbReference type="ARBA" id="ARBA00011245"/>
    </source>
</evidence>
<dbReference type="InterPro" id="IPR006638">
    <property type="entry name" value="Elp3/MiaA/NifB-like_rSAM"/>
</dbReference>
<feature type="binding site" evidence="15">
    <location>
        <position position="252"/>
    </location>
    <ligand>
        <name>S-adenosyl-L-methionine</name>
        <dbReference type="ChEBI" id="CHEBI:59789"/>
        <label>2</label>
    </ligand>
</feature>
<keyword evidence="8 14" id="KW-0479">Metal-binding</keyword>
<keyword evidence="11 14" id="KW-0411">Iron-sulfur</keyword>
<accession>A0AAW3TYT7</accession>
<evidence type="ECO:0000256" key="1">
    <source>
        <dbReference type="ARBA" id="ARBA00004496"/>
    </source>
</evidence>
<comment type="similarity">
    <text evidence="3 14">Belongs to the anaerobic coproporphyrinogen-III oxidase family.</text>
</comment>
<dbReference type="GO" id="GO:0004109">
    <property type="term" value="F:coproporphyrinogen oxidase activity"/>
    <property type="evidence" value="ECO:0007669"/>
    <property type="project" value="InterPro"/>
</dbReference>
<evidence type="ECO:0000256" key="12">
    <source>
        <dbReference type="ARBA" id="ARBA00023244"/>
    </source>
</evidence>
<feature type="binding site" evidence="16">
    <location>
        <position position="72"/>
    </location>
    <ligand>
        <name>[4Fe-4S] cluster</name>
        <dbReference type="ChEBI" id="CHEBI:49883"/>
        <note>4Fe-4S-S-AdoMet</note>
    </ligand>
</feature>
<dbReference type="SMART" id="SM00729">
    <property type="entry name" value="Elp3"/>
    <property type="match status" value="1"/>
</dbReference>
<dbReference type="AlphaFoldDB" id="A0AAW3TYT7"/>
<dbReference type="GO" id="GO:0051989">
    <property type="term" value="F:coproporphyrinogen dehydrogenase activity"/>
    <property type="evidence" value="ECO:0007669"/>
    <property type="project" value="UniProtKB-EC"/>
</dbReference>
<evidence type="ECO:0000256" key="9">
    <source>
        <dbReference type="ARBA" id="ARBA00023002"/>
    </source>
</evidence>
<feature type="binding site" evidence="15">
    <location>
        <position position="66"/>
    </location>
    <ligand>
        <name>S-adenosyl-L-methionine</name>
        <dbReference type="ChEBI" id="CHEBI:59789"/>
        <label>1</label>
    </ligand>
</feature>
<protein>
    <recommendedName>
        <fullName evidence="14">Coproporphyrinogen-III oxidase</fullName>
        <ecNumber evidence="14">1.3.98.3</ecNumber>
    </recommendedName>
</protein>
<feature type="binding site" evidence="15">
    <location>
        <begin position="78"/>
        <end position="80"/>
    </location>
    <ligand>
        <name>S-adenosyl-L-methionine</name>
        <dbReference type="ChEBI" id="CHEBI:59789"/>
        <label>2</label>
    </ligand>
</feature>
<proteinExistence type="inferred from homology"/>
<dbReference type="GO" id="GO:0046872">
    <property type="term" value="F:metal ion binding"/>
    <property type="evidence" value="ECO:0007669"/>
    <property type="project" value="UniProtKB-KW"/>
</dbReference>
<feature type="binding site" evidence="16">
    <location>
        <position position="76"/>
    </location>
    <ligand>
        <name>[4Fe-4S] cluster</name>
        <dbReference type="ChEBI" id="CHEBI:49883"/>
        <note>4Fe-4S-S-AdoMet</note>
    </ligand>
</feature>
<dbReference type="Proteomes" id="UP000528945">
    <property type="component" value="Unassembled WGS sequence"/>
</dbReference>
<dbReference type="PANTHER" id="PTHR13932">
    <property type="entry name" value="COPROPORPHYRINIGEN III OXIDASE"/>
    <property type="match status" value="1"/>
</dbReference>
<name>A0AAW3TYT7_9SPHN</name>
<dbReference type="PROSITE" id="PS51918">
    <property type="entry name" value="RADICAL_SAM"/>
    <property type="match status" value="1"/>
</dbReference>